<name>A0A085VGE9_PSESX</name>
<dbReference type="PANTHER" id="PTHR35564:SF3">
    <property type="entry name" value="TYPE VI SECRETION SYSTEM BASEPLATE SUBUNIT TSSG"/>
    <property type="match status" value="1"/>
</dbReference>
<dbReference type="InterPro" id="IPR010732">
    <property type="entry name" value="T6SS_TssG-like"/>
</dbReference>
<dbReference type="OrthoDB" id="1523296at2"/>
<dbReference type="NCBIfam" id="TIGR03347">
    <property type="entry name" value="VI_chp_1"/>
    <property type="match status" value="1"/>
</dbReference>
<dbReference type="PATRIC" id="fig|317.175.peg.3223"/>
<dbReference type="EMBL" id="JPQU01000043">
    <property type="protein sequence ID" value="KFE54512.1"/>
    <property type="molecule type" value="Genomic_DNA"/>
</dbReference>
<organism evidence="1 2">
    <name type="scientific">Pseudomonas syringae</name>
    <dbReference type="NCBI Taxonomy" id="317"/>
    <lineage>
        <taxon>Bacteria</taxon>
        <taxon>Pseudomonadati</taxon>
        <taxon>Pseudomonadota</taxon>
        <taxon>Gammaproteobacteria</taxon>
        <taxon>Pseudomonadales</taxon>
        <taxon>Pseudomonadaceae</taxon>
        <taxon>Pseudomonas</taxon>
    </lineage>
</organism>
<gene>
    <name evidence="1" type="ORF">IV01_15485</name>
</gene>
<accession>A0A085VGE9</accession>
<keyword evidence="2" id="KW-1185">Reference proteome</keyword>
<evidence type="ECO:0008006" key="3">
    <source>
        <dbReference type="Google" id="ProtNLM"/>
    </source>
</evidence>
<proteinExistence type="predicted"/>
<comment type="caution">
    <text evidence="1">The sequence shown here is derived from an EMBL/GenBank/DDBJ whole genome shotgun (WGS) entry which is preliminary data.</text>
</comment>
<dbReference type="Proteomes" id="UP000028631">
    <property type="component" value="Unassembled WGS sequence"/>
</dbReference>
<sequence>MASEDRAATPAVSDSLLDDSGDFGFFQALRLLRLRFPSDKSFAENVRVRPRLGLGFPQRDIEQIELGEDGRYRIEANFFGLYGVTSPLPTFYTEDLIDEQLQGHSAGRDFLDILHAALYPLLFRAWEKHRIWIDITERRDVKSLRQLQAFIGVADARPELRDQSLDLLQYAGLFNQHPRSALGLQQLVKAVLNDGSVEVVPCVETRLRIDRPARTYLGMQCGVLGEDSLLGREVMDRSGMLDIRLTSLSAQRFHDLLPGQALYQKLERVVVLYLQTPLHSRLVMMLAPQEQRCASLGQGWQQLGLDTWLGDTNAQDDVVFMLTAANGSMPEVRTLQ</sequence>
<evidence type="ECO:0000313" key="2">
    <source>
        <dbReference type="Proteomes" id="UP000028631"/>
    </source>
</evidence>
<evidence type="ECO:0000313" key="1">
    <source>
        <dbReference type="EMBL" id="KFE54512.1"/>
    </source>
</evidence>
<dbReference type="PANTHER" id="PTHR35564">
    <property type="match status" value="1"/>
</dbReference>
<protein>
    <recommendedName>
        <fullName evidence="3">Type VI secretion system baseplate subunit TssG</fullName>
    </recommendedName>
</protein>
<reference evidence="1 2" key="1">
    <citation type="submission" date="2014-07" db="EMBL/GenBank/DDBJ databases">
        <title>Draft Genome Sequences of Environmental Pseudomonas syringae strains.</title>
        <authorList>
            <person name="Baltrus D.A."/>
            <person name="Berge O."/>
            <person name="Morris C."/>
        </authorList>
    </citation>
    <scope>NUCLEOTIDE SEQUENCE [LARGE SCALE GENOMIC DNA]</scope>
    <source>
        <strain evidence="1 2">GAW0119</strain>
    </source>
</reference>
<dbReference type="RefSeq" id="WP_032629434.1">
    <property type="nucleotide sequence ID" value="NZ_JPQU01000043.1"/>
</dbReference>
<dbReference type="AlphaFoldDB" id="A0A085VGE9"/>
<dbReference type="Pfam" id="PF06996">
    <property type="entry name" value="T6SS_TssG"/>
    <property type="match status" value="1"/>
</dbReference>